<name>A0A9N7YWE0_PLEPL</name>
<accession>A0A9N7YWE0</accession>
<dbReference type="InterPro" id="IPR037688">
    <property type="entry name" value="ZBBX"/>
</dbReference>
<organism evidence="2 3">
    <name type="scientific">Pleuronectes platessa</name>
    <name type="common">European plaice</name>
    <dbReference type="NCBI Taxonomy" id="8262"/>
    <lineage>
        <taxon>Eukaryota</taxon>
        <taxon>Metazoa</taxon>
        <taxon>Chordata</taxon>
        <taxon>Craniata</taxon>
        <taxon>Vertebrata</taxon>
        <taxon>Euteleostomi</taxon>
        <taxon>Actinopterygii</taxon>
        <taxon>Neopterygii</taxon>
        <taxon>Teleostei</taxon>
        <taxon>Neoteleostei</taxon>
        <taxon>Acanthomorphata</taxon>
        <taxon>Carangaria</taxon>
        <taxon>Pleuronectiformes</taxon>
        <taxon>Pleuronectoidei</taxon>
        <taxon>Pleuronectidae</taxon>
        <taxon>Pleuronectes</taxon>
    </lineage>
</organism>
<feature type="region of interest" description="Disordered" evidence="1">
    <location>
        <begin position="1"/>
        <end position="55"/>
    </location>
</feature>
<dbReference type="Proteomes" id="UP001153269">
    <property type="component" value="Unassembled WGS sequence"/>
</dbReference>
<evidence type="ECO:0000313" key="3">
    <source>
        <dbReference type="Proteomes" id="UP001153269"/>
    </source>
</evidence>
<dbReference type="EMBL" id="CADEAL010002424">
    <property type="protein sequence ID" value="CAB1440278.1"/>
    <property type="molecule type" value="Genomic_DNA"/>
</dbReference>
<evidence type="ECO:0000256" key="1">
    <source>
        <dbReference type="SAM" id="MobiDB-lite"/>
    </source>
</evidence>
<reference evidence="2" key="1">
    <citation type="submission" date="2020-03" db="EMBL/GenBank/DDBJ databases">
        <authorList>
            <person name="Weist P."/>
        </authorList>
    </citation>
    <scope>NUCLEOTIDE SEQUENCE</scope>
</reference>
<protein>
    <submittedName>
        <fullName evidence="2">Uncharacterized protein</fullName>
    </submittedName>
</protein>
<feature type="compositionally biased region" description="Basic and acidic residues" evidence="1">
    <location>
        <begin position="45"/>
        <end position="55"/>
    </location>
</feature>
<dbReference type="PANTHER" id="PTHR28634">
    <property type="entry name" value="ZINC FINGER B-BOX DOMAIN-CONTAINING PROTEIN 1"/>
    <property type="match status" value="1"/>
</dbReference>
<gene>
    <name evidence="2" type="ORF">PLEPLA_LOCUS28044</name>
</gene>
<dbReference type="PANTHER" id="PTHR28634:SF1">
    <property type="entry name" value="ZINC FINGER B-BOX DOMAIN-CONTAINING PROTEIN 1"/>
    <property type="match status" value="1"/>
</dbReference>
<feature type="non-terminal residue" evidence="2">
    <location>
        <position position="140"/>
    </location>
</feature>
<feature type="compositionally biased region" description="Polar residues" evidence="1">
    <location>
        <begin position="22"/>
        <end position="35"/>
    </location>
</feature>
<evidence type="ECO:0000313" key="2">
    <source>
        <dbReference type="EMBL" id="CAB1440278.1"/>
    </source>
</evidence>
<dbReference type="AlphaFoldDB" id="A0A9N7YWE0"/>
<comment type="caution">
    <text evidence="2">The sequence shown here is derived from an EMBL/GenBank/DDBJ whole genome shotgun (WGS) entry which is preliminary data.</text>
</comment>
<keyword evidence="3" id="KW-1185">Reference proteome</keyword>
<proteinExistence type="predicted"/>
<feature type="region of interest" description="Disordered" evidence="1">
    <location>
        <begin position="118"/>
        <end position="140"/>
    </location>
</feature>
<sequence>MDRDDELSEGGRGTGKQEVILTRSTRSKMSPQAKTQGYLKRSALKKRETQASHGEFEKRLFVKGAEKYAGGIPEPTDRGDMNLNDFVVLHNSKAKSVKLNARNLQELQMETVTLSLESKDMEEKLQQLKQSMSKEKEERG</sequence>